<dbReference type="InterPro" id="IPR002942">
    <property type="entry name" value="S4_RNA-bd"/>
</dbReference>
<evidence type="ECO:0000256" key="6">
    <source>
        <dbReference type="ARBA" id="ARBA00035254"/>
    </source>
</evidence>
<dbReference type="NCBIfam" id="NF003717">
    <property type="entry name" value="PRK05327.1"/>
    <property type="match status" value="1"/>
</dbReference>
<evidence type="ECO:0000256" key="2">
    <source>
        <dbReference type="ARBA" id="ARBA00022730"/>
    </source>
</evidence>
<proteinExistence type="inferred from homology"/>
<dbReference type="CDD" id="cd00165">
    <property type="entry name" value="S4"/>
    <property type="match status" value="1"/>
</dbReference>
<dbReference type="PROSITE" id="PS50889">
    <property type="entry name" value="S4"/>
    <property type="match status" value="1"/>
</dbReference>
<dbReference type="GO" id="GO:0006412">
    <property type="term" value="P:translation"/>
    <property type="evidence" value="ECO:0007669"/>
    <property type="project" value="UniProtKB-UniRule"/>
</dbReference>
<evidence type="ECO:0000313" key="11">
    <source>
        <dbReference type="EMBL" id="CAA3706146.1"/>
    </source>
</evidence>
<reference evidence="11 12" key="1">
    <citation type="submission" date="2019-12" db="EMBL/GenBank/DDBJ databases">
        <authorList>
            <person name="Santos-Garcia D."/>
            <person name="Santos-Garcia D."/>
            <person name="Santos-Garcia D."/>
        </authorList>
    </citation>
    <scope>NUCLEOTIDE SEQUENCE [LARGE SCALE GENOMIC DNA]</scope>
    <source>
        <strain evidence="11">PeMo</strain>
    </source>
</reference>
<evidence type="ECO:0000256" key="3">
    <source>
        <dbReference type="ARBA" id="ARBA00022884"/>
    </source>
</evidence>
<accession>A0A6S6RYK0</accession>
<keyword evidence="3 7" id="KW-0694">RNA-binding</keyword>
<dbReference type="NCBIfam" id="TIGR01017">
    <property type="entry name" value="rpsD_bact"/>
    <property type="match status" value="1"/>
</dbReference>
<dbReference type="HAMAP" id="MF_01306_B">
    <property type="entry name" value="Ribosomal_uS4_B"/>
    <property type="match status" value="1"/>
</dbReference>
<comment type="function">
    <text evidence="7">With S5 and S12 plays an important role in translational accuracy.</text>
</comment>
<dbReference type="Gene3D" id="3.10.290.10">
    <property type="entry name" value="RNA-binding S4 domain"/>
    <property type="match status" value="1"/>
</dbReference>
<dbReference type="GO" id="GO:0042274">
    <property type="term" value="P:ribosomal small subunit biogenesis"/>
    <property type="evidence" value="ECO:0007669"/>
    <property type="project" value="TreeGrafter"/>
</dbReference>
<feature type="domain" description="Small ribosomal subunit protein uS4 N-terminal" evidence="10">
    <location>
        <begin position="3"/>
        <end position="95"/>
    </location>
</feature>
<comment type="function">
    <text evidence="7">One of the primary rRNA binding proteins, it binds directly to 16S rRNA where it nucleates assembly of the body of the 30S subunit.</text>
</comment>
<dbReference type="InterPro" id="IPR036986">
    <property type="entry name" value="S4_RNA-bd_sf"/>
</dbReference>
<dbReference type="GO" id="GO:0019843">
    <property type="term" value="F:rRNA binding"/>
    <property type="evidence" value="ECO:0007669"/>
    <property type="project" value="UniProtKB-UniRule"/>
</dbReference>
<evidence type="ECO:0000256" key="8">
    <source>
        <dbReference type="RuleBase" id="RU003699"/>
    </source>
</evidence>
<dbReference type="SMART" id="SM00363">
    <property type="entry name" value="S4"/>
    <property type="match status" value="1"/>
</dbReference>
<evidence type="ECO:0000259" key="10">
    <source>
        <dbReference type="SMART" id="SM01390"/>
    </source>
</evidence>
<comment type="subunit">
    <text evidence="7">Part of the 30S ribosomal subunit. Contacts protein S5. The interaction surface between S4 and S5 is involved in control of translational fidelity.</text>
</comment>
<evidence type="ECO:0000259" key="9">
    <source>
        <dbReference type="SMART" id="SM00363"/>
    </source>
</evidence>
<dbReference type="Gene3D" id="1.10.1050.10">
    <property type="entry name" value="Ribosomal Protein S4 Delta 41, Chain A, domain 1"/>
    <property type="match status" value="1"/>
</dbReference>
<evidence type="ECO:0000313" key="12">
    <source>
        <dbReference type="Proteomes" id="UP000510842"/>
    </source>
</evidence>
<sequence length="207" mass="23933">MARYLGPKCKLSRREGTDLFLKSGMVSIAKKCKIDKIPGQNKKHRTRITEYGKQLREKQKVRIIYGILEKQFKNYYKKAAKKKGAKGEYLLQSLETRLDNIVFRMGFSVTRAEARQLVNHKAIKVNGKIVNIASYKINIGDIISVREKSMNQTRIKNALANRVNRVNRVKWVYVDVKKMEGIVKYLPARIGLSTDINEKLIVELYSK</sequence>
<dbReference type="RefSeq" id="WP_180824699.1">
    <property type="nucleotide sequence ID" value="NZ_LR744089.1"/>
</dbReference>
<dbReference type="EMBL" id="LR744089">
    <property type="protein sequence ID" value="CAA3706146.1"/>
    <property type="molecule type" value="Genomic_DNA"/>
</dbReference>
<dbReference type="SUPFAM" id="SSF55174">
    <property type="entry name" value="Alpha-L RNA-binding motif"/>
    <property type="match status" value="1"/>
</dbReference>
<evidence type="ECO:0000256" key="7">
    <source>
        <dbReference type="HAMAP-Rule" id="MF_01306"/>
    </source>
</evidence>
<dbReference type="PANTHER" id="PTHR11831">
    <property type="entry name" value="30S 40S RIBOSOMAL PROTEIN"/>
    <property type="match status" value="1"/>
</dbReference>
<comment type="similarity">
    <text evidence="1 7 8">Belongs to the universal ribosomal protein uS4 family.</text>
</comment>
<dbReference type="GO" id="GO:0003735">
    <property type="term" value="F:structural constituent of ribosome"/>
    <property type="evidence" value="ECO:0007669"/>
    <property type="project" value="InterPro"/>
</dbReference>
<keyword evidence="4 7" id="KW-0689">Ribosomal protein</keyword>
<dbReference type="Pfam" id="PF01479">
    <property type="entry name" value="S4"/>
    <property type="match status" value="1"/>
</dbReference>
<dbReference type="SMART" id="SM01390">
    <property type="entry name" value="Ribosomal_S4"/>
    <property type="match status" value="1"/>
</dbReference>
<evidence type="ECO:0000256" key="1">
    <source>
        <dbReference type="ARBA" id="ARBA00007465"/>
    </source>
</evidence>
<dbReference type="InterPro" id="IPR022801">
    <property type="entry name" value="Ribosomal_uS4"/>
</dbReference>
<dbReference type="Proteomes" id="UP000510842">
    <property type="component" value="Chromosome"/>
</dbReference>
<gene>
    <name evidence="7 11" type="primary">rpsD</name>
    <name evidence="11" type="ORF">PEMO_0112</name>
</gene>
<dbReference type="InterPro" id="IPR018079">
    <property type="entry name" value="Ribosomal_uS4_CS"/>
</dbReference>
<dbReference type="InterPro" id="IPR001912">
    <property type="entry name" value="Ribosomal_uS4_N"/>
</dbReference>
<organism evidence="11 12">
    <name type="scientific">Candidatus Portiera aleyrodidarum</name>
    <name type="common">primary endosymbiont of Bemisia tabaci</name>
    <dbReference type="NCBI Taxonomy" id="91844"/>
    <lineage>
        <taxon>Bacteria</taxon>
        <taxon>Pseudomonadati</taxon>
        <taxon>Pseudomonadota</taxon>
        <taxon>Gammaproteobacteria</taxon>
        <taxon>Candidatus Johnevansiales</taxon>
        <taxon>Candidatus Johnevansiaceae</taxon>
        <taxon>Candidatus Portiera</taxon>
    </lineage>
</organism>
<dbReference type="FunFam" id="3.10.290.10:FF:000001">
    <property type="entry name" value="30S ribosomal protein S4"/>
    <property type="match status" value="1"/>
</dbReference>
<keyword evidence="12" id="KW-1185">Reference proteome</keyword>
<name>A0A6S6RYK0_9GAMM</name>
<protein>
    <recommendedName>
        <fullName evidence="6 7">Small ribosomal subunit protein uS4</fullName>
    </recommendedName>
</protein>
<dbReference type="AlphaFoldDB" id="A0A6S6RYK0"/>
<dbReference type="PANTHER" id="PTHR11831:SF4">
    <property type="entry name" value="SMALL RIBOSOMAL SUBUNIT PROTEIN US4M"/>
    <property type="match status" value="1"/>
</dbReference>
<keyword evidence="2 7" id="KW-0699">rRNA-binding</keyword>
<evidence type="ECO:0000256" key="5">
    <source>
        <dbReference type="ARBA" id="ARBA00023274"/>
    </source>
</evidence>
<dbReference type="InterPro" id="IPR005709">
    <property type="entry name" value="Ribosomal_uS4_bac-type"/>
</dbReference>
<dbReference type="Pfam" id="PF00163">
    <property type="entry name" value="Ribosomal_S4"/>
    <property type="match status" value="1"/>
</dbReference>
<dbReference type="PROSITE" id="PS00632">
    <property type="entry name" value="RIBOSOMAL_S4"/>
    <property type="match status" value="1"/>
</dbReference>
<evidence type="ECO:0000256" key="4">
    <source>
        <dbReference type="ARBA" id="ARBA00022980"/>
    </source>
</evidence>
<dbReference type="GO" id="GO:0015935">
    <property type="term" value="C:small ribosomal subunit"/>
    <property type="evidence" value="ECO:0007669"/>
    <property type="project" value="InterPro"/>
</dbReference>
<feature type="domain" description="RNA-binding S4" evidence="9">
    <location>
        <begin position="96"/>
        <end position="160"/>
    </location>
</feature>
<keyword evidence="5 7" id="KW-0687">Ribonucleoprotein</keyword>